<dbReference type="PANTHER" id="PTHR47326">
    <property type="entry name" value="TRANSPOSABLE ELEMENT TC3 TRANSPOSASE-LIKE PROTEIN"/>
    <property type="match status" value="1"/>
</dbReference>
<accession>A0A8S0YZL5</accession>
<feature type="chain" id="PRO_5035916959" evidence="2">
    <location>
        <begin position="22"/>
        <end position="624"/>
    </location>
</feature>
<reference evidence="3 4" key="1">
    <citation type="submission" date="2020-04" db="EMBL/GenBank/DDBJ databases">
        <authorList>
            <person name="Wallbank WR R."/>
            <person name="Pardo Diaz C."/>
            <person name="Kozak K."/>
            <person name="Martin S."/>
            <person name="Jiggins C."/>
            <person name="Moest M."/>
            <person name="Warren A I."/>
            <person name="Byers J.R.P. K."/>
            <person name="Montejo-Kovacevich G."/>
            <person name="Yen C E."/>
        </authorList>
    </citation>
    <scope>NUCLEOTIDE SEQUENCE [LARGE SCALE GENOMIC DNA]</scope>
</reference>
<dbReference type="GO" id="GO:0003676">
    <property type="term" value="F:nucleic acid binding"/>
    <property type="evidence" value="ECO:0007669"/>
    <property type="project" value="InterPro"/>
</dbReference>
<dbReference type="Gene3D" id="3.30.420.10">
    <property type="entry name" value="Ribonuclease H-like superfamily/Ribonuclease H"/>
    <property type="match status" value="1"/>
</dbReference>
<keyword evidence="4" id="KW-1185">Reference proteome</keyword>
<gene>
    <name evidence="3" type="ORF">APLA_LOCUS2361</name>
</gene>
<dbReference type="Proteomes" id="UP000494106">
    <property type="component" value="Unassembled WGS sequence"/>
</dbReference>
<feature type="compositionally biased region" description="Pro residues" evidence="1">
    <location>
        <begin position="171"/>
        <end position="182"/>
    </location>
</feature>
<dbReference type="EMBL" id="CADEBC010000205">
    <property type="protein sequence ID" value="CAB3225130.1"/>
    <property type="molecule type" value="Genomic_DNA"/>
</dbReference>
<name>A0A8S0YZL5_ARCPL</name>
<organism evidence="3 4">
    <name type="scientific">Arctia plantaginis</name>
    <name type="common">Wood tiger moth</name>
    <name type="synonym">Phalaena plantaginis</name>
    <dbReference type="NCBI Taxonomy" id="874455"/>
    <lineage>
        <taxon>Eukaryota</taxon>
        <taxon>Metazoa</taxon>
        <taxon>Ecdysozoa</taxon>
        <taxon>Arthropoda</taxon>
        <taxon>Hexapoda</taxon>
        <taxon>Insecta</taxon>
        <taxon>Pterygota</taxon>
        <taxon>Neoptera</taxon>
        <taxon>Endopterygota</taxon>
        <taxon>Lepidoptera</taxon>
        <taxon>Glossata</taxon>
        <taxon>Ditrysia</taxon>
        <taxon>Noctuoidea</taxon>
        <taxon>Erebidae</taxon>
        <taxon>Arctiinae</taxon>
        <taxon>Arctia</taxon>
    </lineage>
</organism>
<dbReference type="OrthoDB" id="250836at2759"/>
<evidence type="ECO:0000256" key="1">
    <source>
        <dbReference type="SAM" id="MobiDB-lite"/>
    </source>
</evidence>
<feature type="compositionally biased region" description="Pro residues" evidence="1">
    <location>
        <begin position="191"/>
        <end position="214"/>
    </location>
</feature>
<evidence type="ECO:0000313" key="3">
    <source>
        <dbReference type="EMBL" id="CAB3225130.1"/>
    </source>
</evidence>
<proteinExistence type="predicted"/>
<evidence type="ECO:0000313" key="4">
    <source>
        <dbReference type="Proteomes" id="UP000494106"/>
    </source>
</evidence>
<feature type="compositionally biased region" description="Low complexity" evidence="1">
    <location>
        <begin position="428"/>
        <end position="441"/>
    </location>
</feature>
<feature type="region of interest" description="Disordered" evidence="1">
    <location>
        <begin position="171"/>
        <end position="216"/>
    </location>
</feature>
<feature type="signal peptide" evidence="2">
    <location>
        <begin position="1"/>
        <end position="21"/>
    </location>
</feature>
<sequence>MTTWRILWLDLGLHPYKIVLAQELKPSDHCISREFADYALEMMEADDDFHRKIIFSDEAHFWLNGFVNKQNCRYWSESNPRVVHESPLHPQKTTVWCGLWYGGIIGPYCFESDEGNPVTVNISCRNLMILMQTTFIFNKTVHHLTLLRVNMELLRGKFAANVYINDCISQPPPPPPPLPPPNVLQAAGAQQPPPLPTPLPSLLAPPPPPPPPPTISTASILATPVFTGPHQVSSTAGTVFPIPETMSTIKFDASKPPPPLPSCKNGTIKRPAEPAEALPNKRRKLQVEHSLCEACIQRELRIEVFQKEIEKLECERECQSFLLQKKSETFANLKLLLKSAVGPDLFQIMNAYIEQATSPLEQVNDVMSHISQMNSLVSGPSSSSSLQNQIMNIMDLARNIVEGPRSNTFASNQERTKQSFIEMLRNASSSSQKPSSSIPTSAHIPNRTQSVVEPHKRTYTQKRMHAQNVPHSLVAVQARNVQNGTSQQIASPLVQNITHQPSVTYPQNASQNAITPNTTHLQNAVQPPNTFATMPLRPTQRPNLRQQNSVPPQVAMPPIYPGIGEYQTAAPPPPRPYCPPYAGVCNNGGVGYNAPIRGASASAVVPTTGTPPQYAYLPQYPHHQ</sequence>
<comment type="caution">
    <text evidence="3">The sequence shown here is derived from an EMBL/GenBank/DDBJ whole genome shotgun (WGS) entry which is preliminary data.</text>
</comment>
<dbReference type="InterPro" id="IPR036397">
    <property type="entry name" value="RNaseH_sf"/>
</dbReference>
<protein>
    <submittedName>
        <fullName evidence="3">Uncharacterized protein</fullName>
    </submittedName>
</protein>
<keyword evidence="2" id="KW-0732">Signal</keyword>
<evidence type="ECO:0000256" key="2">
    <source>
        <dbReference type="SAM" id="SignalP"/>
    </source>
</evidence>
<feature type="region of interest" description="Disordered" evidence="1">
    <location>
        <begin position="425"/>
        <end position="452"/>
    </location>
</feature>
<dbReference type="PANTHER" id="PTHR47326:SF1">
    <property type="entry name" value="HTH PSQ-TYPE DOMAIN-CONTAINING PROTEIN"/>
    <property type="match status" value="1"/>
</dbReference>
<dbReference type="AlphaFoldDB" id="A0A8S0YZL5"/>